<organism evidence="5 6">
    <name type="scientific">Desulfobaculum bizertense DSM 18034</name>
    <dbReference type="NCBI Taxonomy" id="1121442"/>
    <lineage>
        <taxon>Bacteria</taxon>
        <taxon>Pseudomonadati</taxon>
        <taxon>Thermodesulfobacteriota</taxon>
        <taxon>Desulfovibrionia</taxon>
        <taxon>Desulfovibrionales</taxon>
        <taxon>Desulfovibrionaceae</taxon>
        <taxon>Desulfobaculum</taxon>
    </lineage>
</organism>
<dbReference type="AlphaFoldDB" id="A0A1T4VEY9"/>
<dbReference type="PANTHER" id="PTHR43567:SF1">
    <property type="entry name" value="FLAVOREDOXIN"/>
    <property type="match status" value="1"/>
</dbReference>
<protein>
    <submittedName>
        <fullName evidence="5">NADH-FMN oxidoreductase RutF, flavin reductase (DIM6/NTAB) family</fullName>
    </submittedName>
</protein>
<evidence type="ECO:0000313" key="6">
    <source>
        <dbReference type="Proteomes" id="UP000189733"/>
    </source>
</evidence>
<dbReference type="Gene3D" id="2.30.110.10">
    <property type="entry name" value="Electron Transport, Fmn-binding Protein, Chain A"/>
    <property type="match status" value="1"/>
</dbReference>
<dbReference type="SUPFAM" id="SSF50475">
    <property type="entry name" value="FMN-binding split barrel"/>
    <property type="match status" value="1"/>
</dbReference>
<dbReference type="InterPro" id="IPR012349">
    <property type="entry name" value="Split_barrel_FMN-bd"/>
</dbReference>
<proteinExistence type="inferred from homology"/>
<dbReference type="STRING" id="1121442.SAMN02745702_00141"/>
<keyword evidence="6" id="KW-1185">Reference proteome</keyword>
<evidence type="ECO:0000256" key="2">
    <source>
        <dbReference type="ARBA" id="ARBA00022630"/>
    </source>
</evidence>
<dbReference type="PANTHER" id="PTHR43567">
    <property type="entry name" value="FLAVOREDOXIN-RELATED-RELATED"/>
    <property type="match status" value="1"/>
</dbReference>
<dbReference type="RefSeq" id="WP_078683471.1">
    <property type="nucleotide sequence ID" value="NZ_FUYA01000001.1"/>
</dbReference>
<dbReference type="SMART" id="SM00903">
    <property type="entry name" value="Flavin_Reduct"/>
    <property type="match status" value="1"/>
</dbReference>
<dbReference type="GO" id="GO:0010181">
    <property type="term" value="F:FMN binding"/>
    <property type="evidence" value="ECO:0007669"/>
    <property type="project" value="InterPro"/>
</dbReference>
<comment type="similarity">
    <text evidence="3">Belongs to the flavoredoxin family.</text>
</comment>
<evidence type="ECO:0000256" key="1">
    <source>
        <dbReference type="ARBA" id="ARBA00001917"/>
    </source>
</evidence>
<dbReference type="GO" id="GO:0016646">
    <property type="term" value="F:oxidoreductase activity, acting on the CH-NH group of donors, NAD or NADP as acceptor"/>
    <property type="evidence" value="ECO:0007669"/>
    <property type="project" value="UniProtKB-ARBA"/>
</dbReference>
<dbReference type="EMBL" id="FUYA01000001">
    <property type="protein sequence ID" value="SKA63487.1"/>
    <property type="molecule type" value="Genomic_DNA"/>
</dbReference>
<sequence length="191" mass="20712">MLKSLGAKTLAFPAPAWAVGTYDENGKPNAMLAAWAGLCCSKPPCVSVSLRSATYSHHAVIAQKAFTVNIPSEEFVKEADYLGMASGRDEDKFAKAGLSTIPSELVYAPIITDFPMVLECKLVHTVEVGLHTLFVGEIQDVKVQEELLDLNGHLDTDKLKPVVFGPGSRHYYGIGKFLGKAFSIGDEIRKK</sequence>
<dbReference type="OrthoDB" id="9794638at2"/>
<dbReference type="Proteomes" id="UP000189733">
    <property type="component" value="Unassembled WGS sequence"/>
</dbReference>
<reference evidence="5 6" key="1">
    <citation type="submission" date="2017-02" db="EMBL/GenBank/DDBJ databases">
        <authorList>
            <person name="Peterson S.W."/>
        </authorList>
    </citation>
    <scope>NUCLEOTIDE SEQUENCE [LARGE SCALE GENOMIC DNA]</scope>
    <source>
        <strain evidence="5 6">DSM 18034</strain>
    </source>
</reference>
<feature type="domain" description="Flavin reductase like" evidence="4">
    <location>
        <begin position="9"/>
        <end position="155"/>
    </location>
</feature>
<comment type="cofactor">
    <cofactor evidence="1">
        <name>FMN</name>
        <dbReference type="ChEBI" id="CHEBI:58210"/>
    </cofactor>
</comment>
<name>A0A1T4VEY9_9BACT</name>
<dbReference type="InterPro" id="IPR052174">
    <property type="entry name" value="Flavoredoxin"/>
</dbReference>
<evidence type="ECO:0000313" key="5">
    <source>
        <dbReference type="EMBL" id="SKA63487.1"/>
    </source>
</evidence>
<accession>A0A1T4VEY9</accession>
<keyword evidence="2" id="KW-0285">Flavoprotein</keyword>
<gene>
    <name evidence="5" type="ORF">SAMN02745702_00141</name>
</gene>
<dbReference type="Pfam" id="PF01613">
    <property type="entry name" value="Flavin_Reduct"/>
    <property type="match status" value="1"/>
</dbReference>
<evidence type="ECO:0000259" key="4">
    <source>
        <dbReference type="SMART" id="SM00903"/>
    </source>
</evidence>
<dbReference type="InterPro" id="IPR002563">
    <property type="entry name" value="Flavin_Rdtase-like_dom"/>
</dbReference>
<evidence type="ECO:0000256" key="3">
    <source>
        <dbReference type="ARBA" id="ARBA00038054"/>
    </source>
</evidence>